<reference evidence="9 10" key="1">
    <citation type="journal article" date="2018" name="Front. Microbiol.">
        <title>Genome-Wide Analysis of Corynespora cassiicola Leaf Fall Disease Putative Effectors.</title>
        <authorList>
            <person name="Lopez D."/>
            <person name="Ribeiro S."/>
            <person name="Label P."/>
            <person name="Fumanal B."/>
            <person name="Venisse J.S."/>
            <person name="Kohler A."/>
            <person name="de Oliveira R.R."/>
            <person name="Labutti K."/>
            <person name="Lipzen A."/>
            <person name="Lail K."/>
            <person name="Bauer D."/>
            <person name="Ohm R.A."/>
            <person name="Barry K.W."/>
            <person name="Spatafora J."/>
            <person name="Grigoriev I.V."/>
            <person name="Martin F.M."/>
            <person name="Pujade-Renaud V."/>
        </authorList>
    </citation>
    <scope>NUCLEOTIDE SEQUENCE [LARGE SCALE GENOMIC DNA]</scope>
    <source>
        <strain evidence="9 10">Philippines</strain>
    </source>
</reference>
<feature type="domain" description="Glycosyl transferase family 28 C-terminal" evidence="8">
    <location>
        <begin position="3"/>
        <end position="156"/>
    </location>
</feature>
<dbReference type="EMBL" id="KZ678129">
    <property type="protein sequence ID" value="PSN73711.1"/>
    <property type="molecule type" value="Genomic_DNA"/>
</dbReference>
<keyword evidence="7" id="KW-0256">Endoplasmic reticulum</keyword>
<dbReference type="STRING" id="1448308.A0A2T2P7S1"/>
<evidence type="ECO:0000259" key="8">
    <source>
        <dbReference type="Pfam" id="PF04101"/>
    </source>
</evidence>
<keyword evidence="7" id="KW-0328">Glycosyltransferase</keyword>
<proteinExistence type="inferred from homology"/>
<evidence type="ECO:0000313" key="10">
    <source>
        <dbReference type="Proteomes" id="UP000240883"/>
    </source>
</evidence>
<evidence type="ECO:0000256" key="3">
    <source>
        <dbReference type="ARBA" id="ARBA00017468"/>
    </source>
</evidence>
<evidence type="ECO:0000256" key="6">
    <source>
        <dbReference type="ARBA" id="ARBA00048184"/>
    </source>
</evidence>
<dbReference type="Gene3D" id="3.40.50.2000">
    <property type="entry name" value="Glycogen Phosphorylase B"/>
    <property type="match status" value="1"/>
</dbReference>
<accession>A0A2T2P7S1</accession>
<protein>
    <recommendedName>
        <fullName evidence="3 7">UDP-N-acetylglucosamine transferase subunit ALG13</fullName>
        <ecNumber evidence="2 7">2.4.1.141</ecNumber>
    </recommendedName>
    <alternativeName>
        <fullName evidence="5 7">Asparagine-linked glycosylation protein 13</fullName>
    </alternativeName>
</protein>
<dbReference type="AlphaFoldDB" id="A0A2T2P7S1"/>
<dbReference type="GO" id="GO:0004577">
    <property type="term" value="F:N-acetylglucosaminyldiphosphodolichol N-acetylglucosaminyltransferase activity"/>
    <property type="evidence" value="ECO:0007669"/>
    <property type="project" value="UniProtKB-EC"/>
</dbReference>
<evidence type="ECO:0000256" key="7">
    <source>
        <dbReference type="RuleBase" id="RU362128"/>
    </source>
</evidence>
<evidence type="ECO:0000256" key="1">
    <source>
        <dbReference type="ARBA" id="ARBA00011198"/>
    </source>
</evidence>
<keyword evidence="10" id="KW-1185">Reference proteome</keyword>
<organism evidence="9 10">
    <name type="scientific">Corynespora cassiicola Philippines</name>
    <dbReference type="NCBI Taxonomy" id="1448308"/>
    <lineage>
        <taxon>Eukaryota</taxon>
        <taxon>Fungi</taxon>
        <taxon>Dikarya</taxon>
        <taxon>Ascomycota</taxon>
        <taxon>Pezizomycotina</taxon>
        <taxon>Dothideomycetes</taxon>
        <taxon>Pleosporomycetidae</taxon>
        <taxon>Pleosporales</taxon>
        <taxon>Corynesporascaceae</taxon>
        <taxon>Corynespora</taxon>
    </lineage>
</organism>
<evidence type="ECO:0000256" key="4">
    <source>
        <dbReference type="ARBA" id="ARBA00024804"/>
    </source>
</evidence>
<dbReference type="InterPro" id="IPR007235">
    <property type="entry name" value="Glyco_trans_28_C"/>
</dbReference>
<dbReference type="PANTHER" id="PTHR47043:SF1">
    <property type="entry name" value="UDP-N-ACETYLGLUCOSAMINE TRANSFERASE SUBUNIT ALG13"/>
    <property type="match status" value="1"/>
</dbReference>
<comment type="subunit">
    <text evidence="1 7">Heterodimer with ALG14 to form a functional enzyme.</text>
</comment>
<name>A0A2T2P7S1_CORCC</name>
<comment type="similarity">
    <text evidence="7">Belongs to the glycosyltransferase 28 family.</text>
</comment>
<evidence type="ECO:0000313" key="9">
    <source>
        <dbReference type="EMBL" id="PSN73711.1"/>
    </source>
</evidence>
<dbReference type="InterPro" id="IPR052474">
    <property type="entry name" value="UDP-GlcNAc_transferase"/>
</dbReference>
<comment type="catalytic activity">
    <reaction evidence="6">
        <text>an N-acetyl-alpha-D-glucosaminyl-diphospho-di-trans,poly-cis-dolichol + UDP-N-acetyl-alpha-D-glucosamine = an N,N'-diacetylchitobiosyl-diphospho-di-trans,poly-cis-dolichol + UDP + H(+)</text>
        <dbReference type="Rhea" id="RHEA:23380"/>
        <dbReference type="Rhea" id="RHEA-COMP:19507"/>
        <dbReference type="Rhea" id="RHEA-COMP:19510"/>
        <dbReference type="ChEBI" id="CHEBI:15378"/>
        <dbReference type="ChEBI" id="CHEBI:57269"/>
        <dbReference type="ChEBI" id="CHEBI:57705"/>
        <dbReference type="ChEBI" id="CHEBI:58223"/>
        <dbReference type="ChEBI" id="CHEBI:58427"/>
        <dbReference type="EC" id="2.4.1.141"/>
    </reaction>
</comment>
<dbReference type="OrthoDB" id="20273at2759"/>
<evidence type="ECO:0000256" key="2">
    <source>
        <dbReference type="ARBA" id="ARBA00012614"/>
    </source>
</evidence>
<gene>
    <name evidence="7" type="primary">ALG13</name>
    <name evidence="9" type="ORF">BS50DRAFT_583212</name>
</gene>
<dbReference type="EC" id="2.4.1.141" evidence="2 7"/>
<keyword evidence="7" id="KW-0808">Transferase</keyword>
<dbReference type="PANTHER" id="PTHR47043">
    <property type="entry name" value="UDP-N-ACETYLGLUCOSAMINE TRANSFERASE SUBUNIT ALG13"/>
    <property type="match status" value="1"/>
</dbReference>
<dbReference type="SUPFAM" id="SSF53756">
    <property type="entry name" value="UDP-Glycosyltransferase/glycogen phosphorylase"/>
    <property type="match status" value="1"/>
</dbReference>
<comment type="subcellular location">
    <subcellularLocation>
        <location evidence="7">Endoplasmic reticulum</location>
    </subcellularLocation>
</comment>
<dbReference type="Proteomes" id="UP000240883">
    <property type="component" value="Unassembled WGS sequence"/>
</dbReference>
<sequence length="191" mass="20559">MKVCFVTTGATAPFTGLIESVLRPASIAALQEVGITHLLVQHGTAKDVFDANSTAARAQSQHEHGKPALEIQGIDFSPNGLKDLFQLAQQSQGLVISHAGSGSILEALRYQVPLIVVPNTQLLDNHQEELAVAMERSNYLIRGNVADLASAIRKSEDFRIKMAKFPPSTSGTHRETQSFGAIMDNTLGLLD</sequence>
<evidence type="ECO:0000256" key="5">
    <source>
        <dbReference type="ARBA" id="ARBA00032061"/>
    </source>
</evidence>
<dbReference type="GO" id="GO:0043541">
    <property type="term" value="C:UDP-N-acetylglucosamine transferase complex"/>
    <property type="evidence" value="ECO:0007669"/>
    <property type="project" value="TreeGrafter"/>
</dbReference>
<comment type="function">
    <text evidence="4 7">Involved in protein N-glycosylation. Essential for the second step of the dolichol-linked oligosaccharide pathway.</text>
</comment>
<dbReference type="GO" id="GO:0006488">
    <property type="term" value="P:dolichol-linked oligosaccharide biosynthetic process"/>
    <property type="evidence" value="ECO:0007669"/>
    <property type="project" value="TreeGrafter"/>
</dbReference>
<dbReference type="Pfam" id="PF04101">
    <property type="entry name" value="Glyco_tran_28_C"/>
    <property type="match status" value="1"/>
</dbReference>